<evidence type="ECO:0000256" key="5">
    <source>
        <dbReference type="ARBA" id="ARBA00023163"/>
    </source>
</evidence>
<feature type="domain" description="HTH gntR-type" evidence="6">
    <location>
        <begin position="14"/>
        <end position="82"/>
    </location>
</feature>
<evidence type="ECO:0000256" key="4">
    <source>
        <dbReference type="ARBA" id="ARBA00023125"/>
    </source>
</evidence>
<evidence type="ECO:0000256" key="1">
    <source>
        <dbReference type="ARBA" id="ARBA00005384"/>
    </source>
</evidence>
<dbReference type="GO" id="GO:0008483">
    <property type="term" value="F:transaminase activity"/>
    <property type="evidence" value="ECO:0007669"/>
    <property type="project" value="UniProtKB-KW"/>
</dbReference>
<dbReference type="InterPro" id="IPR015424">
    <property type="entry name" value="PyrdxlP-dep_Trfase"/>
</dbReference>
<dbReference type="Gene3D" id="1.10.10.10">
    <property type="entry name" value="Winged helix-like DNA-binding domain superfamily/Winged helix DNA-binding domain"/>
    <property type="match status" value="1"/>
</dbReference>
<reference evidence="7 8" key="1">
    <citation type="submission" date="2024-03" db="EMBL/GenBank/DDBJ databases">
        <title>Novel species of the genus Variovorax.</title>
        <authorList>
            <person name="Liu Q."/>
            <person name="Xin Y.-H."/>
        </authorList>
    </citation>
    <scope>NUCLEOTIDE SEQUENCE [LARGE SCALE GENOMIC DNA]</scope>
    <source>
        <strain evidence="7 8">KACC 18501</strain>
    </source>
</reference>
<dbReference type="PROSITE" id="PS50949">
    <property type="entry name" value="HTH_GNTR"/>
    <property type="match status" value="1"/>
</dbReference>
<dbReference type="InterPro" id="IPR000524">
    <property type="entry name" value="Tscrpt_reg_HTH_GntR"/>
</dbReference>
<evidence type="ECO:0000259" key="6">
    <source>
        <dbReference type="PROSITE" id="PS50949"/>
    </source>
</evidence>
<dbReference type="EMBL" id="JBBKZV010000003">
    <property type="protein sequence ID" value="MEJ8822064.1"/>
    <property type="molecule type" value="Genomic_DNA"/>
</dbReference>
<organism evidence="7 8">
    <name type="scientific">Variovorax humicola</name>
    <dbReference type="NCBI Taxonomy" id="1769758"/>
    <lineage>
        <taxon>Bacteria</taxon>
        <taxon>Pseudomonadati</taxon>
        <taxon>Pseudomonadota</taxon>
        <taxon>Betaproteobacteria</taxon>
        <taxon>Burkholderiales</taxon>
        <taxon>Comamonadaceae</taxon>
        <taxon>Variovorax</taxon>
    </lineage>
</organism>
<dbReference type="RefSeq" id="WP_340363108.1">
    <property type="nucleotide sequence ID" value="NZ_JBBKZV010000003.1"/>
</dbReference>
<protein>
    <submittedName>
        <fullName evidence="7">PLP-dependent aminotransferase family protein</fullName>
    </submittedName>
</protein>
<keyword evidence="7" id="KW-0032">Aminotransferase</keyword>
<dbReference type="SMART" id="SM00345">
    <property type="entry name" value="HTH_GNTR"/>
    <property type="match status" value="1"/>
</dbReference>
<name>A0ABU8VXU9_9BURK</name>
<dbReference type="InterPro" id="IPR015422">
    <property type="entry name" value="PyrdxlP-dep_Trfase_small"/>
</dbReference>
<dbReference type="Gene3D" id="3.90.1150.10">
    <property type="entry name" value="Aspartate Aminotransferase, domain 1"/>
    <property type="match status" value="1"/>
</dbReference>
<keyword evidence="2" id="KW-0663">Pyridoxal phosphate</keyword>
<dbReference type="SUPFAM" id="SSF46785">
    <property type="entry name" value="Winged helix' DNA-binding domain"/>
    <property type="match status" value="1"/>
</dbReference>
<dbReference type="PANTHER" id="PTHR46577:SF2">
    <property type="entry name" value="TRANSCRIPTIONAL REGULATORY PROTEIN"/>
    <property type="match status" value="1"/>
</dbReference>
<keyword evidence="3" id="KW-0805">Transcription regulation</keyword>
<dbReference type="PANTHER" id="PTHR46577">
    <property type="entry name" value="HTH-TYPE TRANSCRIPTIONAL REGULATORY PROTEIN GABR"/>
    <property type="match status" value="1"/>
</dbReference>
<evidence type="ECO:0000313" key="8">
    <source>
        <dbReference type="Proteomes" id="UP001363010"/>
    </source>
</evidence>
<dbReference type="InterPro" id="IPR036390">
    <property type="entry name" value="WH_DNA-bd_sf"/>
</dbReference>
<proteinExistence type="inferred from homology"/>
<keyword evidence="7" id="KW-0808">Transferase</keyword>
<dbReference type="Pfam" id="PF00392">
    <property type="entry name" value="GntR"/>
    <property type="match status" value="1"/>
</dbReference>
<dbReference type="InterPro" id="IPR036388">
    <property type="entry name" value="WH-like_DNA-bd_sf"/>
</dbReference>
<comment type="similarity">
    <text evidence="1">In the C-terminal section; belongs to the class-I pyridoxal-phosphate-dependent aminotransferase family.</text>
</comment>
<dbReference type="InterPro" id="IPR015421">
    <property type="entry name" value="PyrdxlP-dep_Trfase_major"/>
</dbReference>
<sequence>MHMPSHMPPSPSAPPLYRRLAAHYRGAIEAGSLAQGERMPSLRSLMRLHDISLSTALQLCRTLESDGWAEARDRSGYFVRKPQRLQMMPMGEPAASTSFDPAQYVGIHARVSDFVARRRAADVKVNLSTARAAPQLYPAEALRSNMARALRLRPELLSGAPPLRGDLNFRTALAKRAVSSGMTLSPEEVLVTNGCIEALNLALRAVAQPGDTIAVESPTFYGLLQVLESLGLRALEIPTSPQTGLSVEALELAFQAYDDIKAVVVIPHLQNPLGSVMPDAHKERLVRLCESRRVALVEDDTYTELLDVDTMPRAIKSWDRGGNVIHCASLHKILAPGLRLGWISAGRWQARVEMLKYTLSRHNEVLSQIGAGEFMGSGAYDRHLRRLRAALRVQRERTAEAIARYFPAGTRLNLPNGGLQLWVELPGMCSSADVFDVALREGIAVAPGLLFSNSQRTNHFLRINCGWPYDDAVDNAIRRLGRIASTL</sequence>
<gene>
    <name evidence="7" type="ORF">WKW80_08435</name>
</gene>
<dbReference type="CDD" id="cd07377">
    <property type="entry name" value="WHTH_GntR"/>
    <property type="match status" value="1"/>
</dbReference>
<dbReference type="Proteomes" id="UP001363010">
    <property type="component" value="Unassembled WGS sequence"/>
</dbReference>
<keyword evidence="4" id="KW-0238">DNA-binding</keyword>
<evidence type="ECO:0000256" key="3">
    <source>
        <dbReference type="ARBA" id="ARBA00023015"/>
    </source>
</evidence>
<keyword evidence="8" id="KW-1185">Reference proteome</keyword>
<evidence type="ECO:0000256" key="2">
    <source>
        <dbReference type="ARBA" id="ARBA00022898"/>
    </source>
</evidence>
<dbReference type="Pfam" id="PF00155">
    <property type="entry name" value="Aminotran_1_2"/>
    <property type="match status" value="1"/>
</dbReference>
<evidence type="ECO:0000313" key="7">
    <source>
        <dbReference type="EMBL" id="MEJ8822064.1"/>
    </source>
</evidence>
<keyword evidence="5" id="KW-0804">Transcription</keyword>
<dbReference type="InterPro" id="IPR051446">
    <property type="entry name" value="HTH_trans_reg/aminotransferase"/>
</dbReference>
<dbReference type="SUPFAM" id="SSF53383">
    <property type="entry name" value="PLP-dependent transferases"/>
    <property type="match status" value="1"/>
</dbReference>
<accession>A0ABU8VXU9</accession>
<dbReference type="CDD" id="cd00609">
    <property type="entry name" value="AAT_like"/>
    <property type="match status" value="1"/>
</dbReference>
<dbReference type="InterPro" id="IPR004839">
    <property type="entry name" value="Aminotransferase_I/II_large"/>
</dbReference>
<dbReference type="Gene3D" id="3.40.640.10">
    <property type="entry name" value="Type I PLP-dependent aspartate aminotransferase-like (Major domain)"/>
    <property type="match status" value="1"/>
</dbReference>
<comment type="caution">
    <text evidence="7">The sequence shown here is derived from an EMBL/GenBank/DDBJ whole genome shotgun (WGS) entry which is preliminary data.</text>
</comment>